<comment type="caution">
    <text evidence="3">The sequence shown here is derived from an EMBL/GenBank/DDBJ whole genome shotgun (WGS) entry which is preliminary data.</text>
</comment>
<organism evidence="3 4">
    <name type="scientific">Owenia fusiformis</name>
    <name type="common">Polychaete worm</name>
    <dbReference type="NCBI Taxonomy" id="6347"/>
    <lineage>
        <taxon>Eukaryota</taxon>
        <taxon>Metazoa</taxon>
        <taxon>Spiralia</taxon>
        <taxon>Lophotrochozoa</taxon>
        <taxon>Annelida</taxon>
        <taxon>Polychaeta</taxon>
        <taxon>Sedentaria</taxon>
        <taxon>Canalipalpata</taxon>
        <taxon>Sabellida</taxon>
        <taxon>Oweniida</taxon>
        <taxon>Oweniidae</taxon>
        <taxon>Owenia</taxon>
    </lineage>
</organism>
<dbReference type="AlphaFoldDB" id="A0A8S4P8I6"/>
<proteinExistence type="predicted"/>
<accession>A0A8S4P8I6</accession>
<dbReference type="EMBL" id="CAIIXF020000007">
    <property type="protein sequence ID" value="CAH1789716.1"/>
    <property type="molecule type" value="Genomic_DNA"/>
</dbReference>
<feature type="transmembrane region" description="Helical" evidence="2">
    <location>
        <begin position="293"/>
        <end position="318"/>
    </location>
</feature>
<protein>
    <submittedName>
        <fullName evidence="3">Uncharacterized protein</fullName>
    </submittedName>
</protein>
<evidence type="ECO:0000256" key="1">
    <source>
        <dbReference type="SAM" id="MobiDB-lite"/>
    </source>
</evidence>
<keyword evidence="2" id="KW-1133">Transmembrane helix</keyword>
<reference evidence="3" key="1">
    <citation type="submission" date="2022-03" db="EMBL/GenBank/DDBJ databases">
        <authorList>
            <person name="Martin C."/>
        </authorList>
    </citation>
    <scope>NUCLEOTIDE SEQUENCE</scope>
</reference>
<feature type="region of interest" description="Disordered" evidence="1">
    <location>
        <begin position="80"/>
        <end position="156"/>
    </location>
</feature>
<keyword evidence="2" id="KW-0812">Transmembrane</keyword>
<sequence length="343" mass="36320">MVTTIEVPDKNINFTQKYYDDETYQIPGATFDLGVGTADTFVDVTLEKSDDGKFITMGLLLKVRVKVPILPAQWPDELKRDVFPPTTIPIPPCKGKKAQTPPPRHNCVPPKEHSGVHPSSPTTSRPPVKPPTGRPHKPVTTKPHTQQPPVIDVKGKKCTSSVDSGIIGQCGDNGKCSNGICGCMDGYAFNAITHSCTAQVNKLLGAGCELSLPECGYNAICKRKSQSSHSRGGVCACDVSNHFIKTSVNGGSACVPGDATETTKAPAGIPVTPQGKVDHGKDASDTPSTSNTVAIAASVGSIGFVLLVAGLVGAAIFIRRRRLRYRDHDVLLTTGDEGDDEPI</sequence>
<keyword evidence="2" id="KW-0472">Membrane</keyword>
<feature type="region of interest" description="Disordered" evidence="1">
    <location>
        <begin position="265"/>
        <end position="289"/>
    </location>
</feature>
<evidence type="ECO:0000256" key="2">
    <source>
        <dbReference type="SAM" id="Phobius"/>
    </source>
</evidence>
<name>A0A8S4P8I6_OWEFU</name>
<gene>
    <name evidence="3" type="ORF">OFUS_LOCUS15026</name>
</gene>
<keyword evidence="4" id="KW-1185">Reference proteome</keyword>
<dbReference type="Proteomes" id="UP000749559">
    <property type="component" value="Unassembled WGS sequence"/>
</dbReference>
<evidence type="ECO:0000313" key="3">
    <source>
        <dbReference type="EMBL" id="CAH1789716.1"/>
    </source>
</evidence>
<evidence type="ECO:0000313" key="4">
    <source>
        <dbReference type="Proteomes" id="UP000749559"/>
    </source>
</evidence>